<evidence type="ECO:0000259" key="2">
    <source>
        <dbReference type="Pfam" id="PF03101"/>
    </source>
</evidence>
<dbReference type="AlphaFoldDB" id="A0AAV6KMV1"/>
<evidence type="ECO:0000256" key="1">
    <source>
        <dbReference type="SAM" id="MobiDB-lite"/>
    </source>
</evidence>
<dbReference type="InterPro" id="IPR004330">
    <property type="entry name" value="FAR1_DNA_bnd_dom"/>
</dbReference>
<accession>A0AAV6KMV1</accession>
<feature type="domain" description="FAR1" evidence="2">
    <location>
        <begin position="65"/>
        <end position="148"/>
    </location>
</feature>
<gene>
    <name evidence="3" type="ORF">RHGRI_011697</name>
</gene>
<sequence>MMSSDSVPSAMPPNKECVEEEEVWSGDYQDEDTTGVGKEATENCEDTVEEPKEGMIFDTSEEAYSYYSRFAKAKGFTVAKRTSRKGKDGKLKDVTIACNCAGKAKVTTSNPVKPRPQSKINCPAHVTVVLHPNGKWRLNQVALVHNHD</sequence>
<comment type="caution">
    <text evidence="3">The sequence shown here is derived from an EMBL/GenBank/DDBJ whole genome shotgun (WGS) entry which is preliminary data.</text>
</comment>
<reference evidence="3" key="1">
    <citation type="submission" date="2020-08" db="EMBL/GenBank/DDBJ databases">
        <title>Plant Genome Project.</title>
        <authorList>
            <person name="Zhang R.-G."/>
        </authorList>
    </citation>
    <scope>NUCLEOTIDE SEQUENCE</scope>
    <source>
        <strain evidence="3">WSP0</strain>
        <tissue evidence="3">Leaf</tissue>
    </source>
</reference>
<proteinExistence type="predicted"/>
<dbReference type="EMBL" id="JACTNZ010000004">
    <property type="protein sequence ID" value="KAG5553912.1"/>
    <property type="molecule type" value="Genomic_DNA"/>
</dbReference>
<dbReference type="Pfam" id="PF03101">
    <property type="entry name" value="FAR1"/>
    <property type="match status" value="1"/>
</dbReference>
<dbReference type="PANTHER" id="PTHR46328">
    <property type="entry name" value="FAR-RED IMPAIRED RESPONSIVE (FAR1) FAMILY PROTEIN-RELATED"/>
    <property type="match status" value="1"/>
</dbReference>
<name>A0AAV6KMV1_9ERIC</name>
<feature type="region of interest" description="Disordered" evidence="1">
    <location>
        <begin position="1"/>
        <end position="55"/>
    </location>
</feature>
<evidence type="ECO:0000313" key="3">
    <source>
        <dbReference type="EMBL" id="KAG5553912.1"/>
    </source>
</evidence>
<keyword evidence="4" id="KW-1185">Reference proteome</keyword>
<feature type="compositionally biased region" description="Acidic residues" evidence="1">
    <location>
        <begin position="18"/>
        <end position="33"/>
    </location>
</feature>
<dbReference type="Proteomes" id="UP000823749">
    <property type="component" value="Chromosome 4"/>
</dbReference>
<dbReference type="PANTHER" id="PTHR46328:SF35">
    <property type="entry name" value="PROTEIN FAR1-RELATED SEQUENCE 5-LIKE"/>
    <property type="match status" value="1"/>
</dbReference>
<organism evidence="3 4">
    <name type="scientific">Rhododendron griersonianum</name>
    <dbReference type="NCBI Taxonomy" id="479676"/>
    <lineage>
        <taxon>Eukaryota</taxon>
        <taxon>Viridiplantae</taxon>
        <taxon>Streptophyta</taxon>
        <taxon>Embryophyta</taxon>
        <taxon>Tracheophyta</taxon>
        <taxon>Spermatophyta</taxon>
        <taxon>Magnoliopsida</taxon>
        <taxon>eudicotyledons</taxon>
        <taxon>Gunneridae</taxon>
        <taxon>Pentapetalae</taxon>
        <taxon>asterids</taxon>
        <taxon>Ericales</taxon>
        <taxon>Ericaceae</taxon>
        <taxon>Ericoideae</taxon>
        <taxon>Rhodoreae</taxon>
        <taxon>Rhododendron</taxon>
    </lineage>
</organism>
<protein>
    <recommendedName>
        <fullName evidence="2">FAR1 domain-containing protein</fullName>
    </recommendedName>
</protein>
<evidence type="ECO:0000313" key="4">
    <source>
        <dbReference type="Proteomes" id="UP000823749"/>
    </source>
</evidence>